<accession>A0A1R4JHD8</accession>
<sequence>MPSMIPLTESQIRSSFLNVSQRERAAIVMPDLAAVDADRLDYLGWRDPKLPRVGYIVVDLDGEPAGILLRQTEGTPRARAQCSWCEDVLLPNEVVQFNVRRAGAAGRNGDTVGTLICERFQCSANVRVPPREAYLGFDVEGERQRRIRVLRAHAEGFLRDIRDGSRA</sequence>
<dbReference type="AlphaFoldDB" id="A0A1R4JHD8"/>
<dbReference type="EMBL" id="FUKR01000039">
    <property type="protein sequence ID" value="SJN31185.1"/>
    <property type="molecule type" value="Genomic_DNA"/>
</dbReference>
<organism evidence="2 3">
    <name type="scientific">Mycetocola reblochoni REB411</name>
    <dbReference type="NCBI Taxonomy" id="1255698"/>
    <lineage>
        <taxon>Bacteria</taxon>
        <taxon>Bacillati</taxon>
        <taxon>Actinomycetota</taxon>
        <taxon>Actinomycetes</taxon>
        <taxon>Micrococcales</taxon>
        <taxon>Microbacteriaceae</taxon>
        <taxon>Mycetocola</taxon>
    </lineage>
</organism>
<gene>
    <name evidence="2" type="ORF">FM119_07440</name>
</gene>
<dbReference type="Pfam" id="PF16571">
    <property type="entry name" value="FBP_C"/>
    <property type="match status" value="1"/>
</dbReference>
<keyword evidence="3" id="KW-1185">Reference proteome</keyword>
<dbReference type="Proteomes" id="UP000196778">
    <property type="component" value="Unassembled WGS sequence"/>
</dbReference>
<proteinExistence type="predicted"/>
<name>A0A1R4JHD8_9MICO</name>
<dbReference type="InterPro" id="IPR032330">
    <property type="entry name" value="EF-G-binding_C"/>
</dbReference>
<reference evidence="3" key="1">
    <citation type="submission" date="2017-02" db="EMBL/GenBank/DDBJ databases">
        <authorList>
            <person name="Dridi B."/>
        </authorList>
    </citation>
    <scope>NUCLEOTIDE SEQUENCE [LARGE SCALE GENOMIC DNA]</scope>
    <source>
        <strain evidence="3">EB411</strain>
    </source>
</reference>
<evidence type="ECO:0000259" key="1">
    <source>
        <dbReference type="Pfam" id="PF16571"/>
    </source>
</evidence>
<feature type="domain" description="Elongation factor G-binding protein C-terminal treble-clef zinc-finger" evidence="1">
    <location>
        <begin position="11"/>
        <end position="161"/>
    </location>
</feature>
<protein>
    <recommendedName>
        <fullName evidence="1">Elongation factor G-binding protein C-terminal treble-clef zinc-finger domain-containing protein</fullName>
    </recommendedName>
</protein>
<evidence type="ECO:0000313" key="3">
    <source>
        <dbReference type="Proteomes" id="UP000196778"/>
    </source>
</evidence>
<evidence type="ECO:0000313" key="2">
    <source>
        <dbReference type="EMBL" id="SJN31185.1"/>
    </source>
</evidence>